<protein>
    <submittedName>
        <fullName evidence="1">Uncharacterized protein</fullName>
    </submittedName>
</protein>
<evidence type="ECO:0000313" key="1">
    <source>
        <dbReference type="EMBL" id="MFB0845496.1"/>
    </source>
</evidence>
<proteinExistence type="predicted"/>
<organism evidence="1 2">
    <name type="scientific">Paenibacillus oleatilyticus</name>
    <dbReference type="NCBI Taxonomy" id="2594886"/>
    <lineage>
        <taxon>Bacteria</taxon>
        <taxon>Bacillati</taxon>
        <taxon>Bacillota</taxon>
        <taxon>Bacilli</taxon>
        <taxon>Bacillales</taxon>
        <taxon>Paenibacillaceae</taxon>
        <taxon>Paenibacillus</taxon>
    </lineage>
</organism>
<gene>
    <name evidence="1" type="ORF">ACEU3E_25240</name>
</gene>
<reference evidence="1 2" key="1">
    <citation type="submission" date="2024-09" db="EMBL/GenBank/DDBJ databases">
        <authorList>
            <person name="Makale K.P.P."/>
            <person name="Makhzoum A."/>
            <person name="Rantong G."/>
            <person name="Rahube T.O."/>
        </authorList>
    </citation>
    <scope>NUCLEOTIDE SEQUENCE [LARGE SCALE GENOMIC DNA]</scope>
    <source>
        <strain evidence="1 2">KM_D13</strain>
    </source>
</reference>
<name>A0ABV4V5Z1_9BACL</name>
<keyword evidence="2" id="KW-1185">Reference proteome</keyword>
<dbReference type="Proteomes" id="UP001575622">
    <property type="component" value="Unassembled WGS sequence"/>
</dbReference>
<dbReference type="RefSeq" id="WP_373955615.1">
    <property type="nucleotide sequence ID" value="NZ_JBHDLN010000014.1"/>
</dbReference>
<evidence type="ECO:0000313" key="2">
    <source>
        <dbReference type="Proteomes" id="UP001575622"/>
    </source>
</evidence>
<sequence length="270" mass="31441">MKGGLYYHPDRIKKPSSPMLLDMARYNHVEYFVQLIENIVPEVLKDLETLTRKIDIAQKWFEEKKLDHNSSPSEWVLVKKSDQDKIYSGYAPLKNGLLNWASKYNLDSDNDFYIELALWALHSFYEDIQDADREERIQEAIEYAKHFGIPQERAVEWYFSGMQRNSKPFEEKVSLSGALYVSEIEFDDFHLGESSSLKMCPIIRDLFNGHFPFVFVPKSYDLTLQNIGKSEVSLNSFEEILMIEKRLIGTGWDPRTEKCIGNCDVELASI</sequence>
<comment type="caution">
    <text evidence="1">The sequence shown here is derived from an EMBL/GenBank/DDBJ whole genome shotgun (WGS) entry which is preliminary data.</text>
</comment>
<dbReference type="EMBL" id="JBHDLN010000014">
    <property type="protein sequence ID" value="MFB0845496.1"/>
    <property type="molecule type" value="Genomic_DNA"/>
</dbReference>
<accession>A0ABV4V5Z1</accession>